<comment type="caution">
    <text evidence="3">The sequence shown here is derived from an EMBL/GenBank/DDBJ whole genome shotgun (WGS) entry which is preliminary data.</text>
</comment>
<dbReference type="Gene3D" id="1.20.1250.20">
    <property type="entry name" value="MFS general substrate transporter like domains"/>
    <property type="match status" value="2"/>
</dbReference>
<evidence type="ECO:0008006" key="5">
    <source>
        <dbReference type="Google" id="ProtNLM"/>
    </source>
</evidence>
<accession>A0ABR2YXM4</accession>
<dbReference type="InterPro" id="IPR036259">
    <property type="entry name" value="MFS_trans_sf"/>
</dbReference>
<name>A0ABR2YXM4_9CHLO</name>
<dbReference type="PANTHER" id="PTHR23525">
    <property type="entry name" value="TRANSPORTER, PUTATIVE-RELATED"/>
    <property type="match status" value="1"/>
</dbReference>
<feature type="region of interest" description="Disordered" evidence="1">
    <location>
        <begin position="439"/>
        <end position="458"/>
    </location>
</feature>
<keyword evidence="4" id="KW-1185">Reference proteome</keyword>
<dbReference type="Pfam" id="PF07690">
    <property type="entry name" value="MFS_1"/>
    <property type="match status" value="1"/>
</dbReference>
<evidence type="ECO:0000313" key="4">
    <source>
        <dbReference type="Proteomes" id="UP001491310"/>
    </source>
</evidence>
<dbReference type="InterPro" id="IPR011701">
    <property type="entry name" value="MFS"/>
</dbReference>
<keyword evidence="2" id="KW-1133">Transmembrane helix</keyword>
<feature type="transmembrane region" description="Helical" evidence="2">
    <location>
        <begin position="149"/>
        <end position="170"/>
    </location>
</feature>
<protein>
    <recommendedName>
        <fullName evidence="5">MFS general substrate transporter</fullName>
    </recommendedName>
</protein>
<feature type="transmembrane region" description="Helical" evidence="2">
    <location>
        <begin position="313"/>
        <end position="332"/>
    </location>
</feature>
<evidence type="ECO:0000256" key="2">
    <source>
        <dbReference type="SAM" id="Phobius"/>
    </source>
</evidence>
<feature type="transmembrane region" description="Helical" evidence="2">
    <location>
        <begin position="72"/>
        <end position="93"/>
    </location>
</feature>
<feature type="transmembrane region" description="Helical" evidence="2">
    <location>
        <begin position="177"/>
        <end position="201"/>
    </location>
</feature>
<dbReference type="Proteomes" id="UP001491310">
    <property type="component" value="Unassembled WGS sequence"/>
</dbReference>
<evidence type="ECO:0000256" key="1">
    <source>
        <dbReference type="SAM" id="MobiDB-lite"/>
    </source>
</evidence>
<dbReference type="EMBL" id="JALJOT010000003">
    <property type="protein sequence ID" value="KAK9916421.1"/>
    <property type="molecule type" value="Genomic_DNA"/>
</dbReference>
<feature type="transmembrane region" description="Helical" evidence="2">
    <location>
        <begin position="287"/>
        <end position="307"/>
    </location>
</feature>
<feature type="transmembrane region" description="Helical" evidence="2">
    <location>
        <begin position="406"/>
        <end position="429"/>
    </location>
</feature>
<sequence>MNKNVVATFAFRFSSSLAQGIWDYNALPQYIYILENYSSQAVGLIEGLQGTCTALSGFPAGWVADRTRRDRVLKASAVVNALAIVLTVYAVLAPKTDVSLLHLTTDNKFLLLCGAMALWGAAYGSWPIVDSLFADSVPTGGRDRIYTLMYSSNYLASAIGPLLAALLFWLRGNSWSLHTLATVVLIGMAVALIPICTVFMFNDDNSLDSEASPITDALLPEKDVEEGQRGREQAVGRERWLGLTPAAVPYLLAASDTVYGLASGMTIKFFPVFWIQEVQLSPMAVQAMAAAVPFLLALSSYAMHPLALCVGRVHAISSVKLLGGFLLVWMSVDQSMWRNAPLVVSVYLLRTMANNSTYALQKSILMDFVPKGARARWNSLDSLFVFSWSGSAAFGGFMIAKWGFGAAFLITAVMQLLAWAILLPLVWLVPHSMPKPAAALAQPQDEAPPTGGMESETFLSSAAAESTALLSGNLQAAVPIGITATDTASTSPVSSLR</sequence>
<evidence type="ECO:0000313" key="3">
    <source>
        <dbReference type="EMBL" id="KAK9916421.1"/>
    </source>
</evidence>
<organism evidence="3 4">
    <name type="scientific">Coccomyxa subellipsoidea</name>
    <dbReference type="NCBI Taxonomy" id="248742"/>
    <lineage>
        <taxon>Eukaryota</taxon>
        <taxon>Viridiplantae</taxon>
        <taxon>Chlorophyta</taxon>
        <taxon>core chlorophytes</taxon>
        <taxon>Trebouxiophyceae</taxon>
        <taxon>Trebouxiophyceae incertae sedis</taxon>
        <taxon>Coccomyxaceae</taxon>
        <taxon>Coccomyxa</taxon>
    </lineage>
</organism>
<proteinExistence type="predicted"/>
<keyword evidence="2" id="KW-0472">Membrane</keyword>
<gene>
    <name evidence="3" type="ORF">WJX75_002413</name>
</gene>
<feature type="transmembrane region" description="Helical" evidence="2">
    <location>
        <begin position="109"/>
        <end position="129"/>
    </location>
</feature>
<dbReference type="PANTHER" id="PTHR23525:SF1">
    <property type="entry name" value="NODULIN-LIKE DOMAIN-CONTAINING PROTEIN"/>
    <property type="match status" value="1"/>
</dbReference>
<reference evidence="3 4" key="1">
    <citation type="journal article" date="2024" name="Nat. Commun.">
        <title>Phylogenomics reveals the evolutionary origins of lichenization in chlorophyte algae.</title>
        <authorList>
            <person name="Puginier C."/>
            <person name="Libourel C."/>
            <person name="Otte J."/>
            <person name="Skaloud P."/>
            <person name="Haon M."/>
            <person name="Grisel S."/>
            <person name="Petersen M."/>
            <person name="Berrin J.G."/>
            <person name="Delaux P.M."/>
            <person name="Dal Grande F."/>
            <person name="Keller J."/>
        </authorList>
    </citation>
    <scope>NUCLEOTIDE SEQUENCE [LARGE SCALE GENOMIC DNA]</scope>
    <source>
        <strain evidence="3 4">SAG 216-7</strain>
    </source>
</reference>
<dbReference type="SUPFAM" id="SSF103473">
    <property type="entry name" value="MFS general substrate transporter"/>
    <property type="match status" value="1"/>
</dbReference>
<keyword evidence="2" id="KW-0812">Transmembrane</keyword>